<accession>A0A0E9W615</accession>
<organism evidence="1">
    <name type="scientific">Anguilla anguilla</name>
    <name type="common">European freshwater eel</name>
    <name type="synonym">Muraena anguilla</name>
    <dbReference type="NCBI Taxonomy" id="7936"/>
    <lineage>
        <taxon>Eukaryota</taxon>
        <taxon>Metazoa</taxon>
        <taxon>Chordata</taxon>
        <taxon>Craniata</taxon>
        <taxon>Vertebrata</taxon>
        <taxon>Euteleostomi</taxon>
        <taxon>Actinopterygii</taxon>
        <taxon>Neopterygii</taxon>
        <taxon>Teleostei</taxon>
        <taxon>Anguilliformes</taxon>
        <taxon>Anguillidae</taxon>
        <taxon>Anguilla</taxon>
    </lineage>
</organism>
<evidence type="ECO:0000313" key="1">
    <source>
        <dbReference type="EMBL" id="JAH85040.1"/>
    </source>
</evidence>
<protein>
    <submittedName>
        <fullName evidence="1">Uncharacterized protein</fullName>
    </submittedName>
</protein>
<reference evidence="1" key="1">
    <citation type="submission" date="2014-11" db="EMBL/GenBank/DDBJ databases">
        <authorList>
            <person name="Amaro Gonzalez C."/>
        </authorList>
    </citation>
    <scope>NUCLEOTIDE SEQUENCE</scope>
</reference>
<dbReference type="EMBL" id="GBXM01023537">
    <property type="protein sequence ID" value="JAH85040.1"/>
    <property type="molecule type" value="Transcribed_RNA"/>
</dbReference>
<proteinExistence type="predicted"/>
<reference evidence="1" key="2">
    <citation type="journal article" date="2015" name="Fish Shellfish Immunol.">
        <title>Early steps in the European eel (Anguilla anguilla)-Vibrio vulnificus interaction in the gills: Role of the RtxA13 toxin.</title>
        <authorList>
            <person name="Callol A."/>
            <person name="Pajuelo D."/>
            <person name="Ebbesson L."/>
            <person name="Teles M."/>
            <person name="MacKenzie S."/>
            <person name="Amaro C."/>
        </authorList>
    </citation>
    <scope>NUCLEOTIDE SEQUENCE</scope>
</reference>
<name>A0A0E9W615_ANGAN</name>
<sequence length="37" mass="4418">MWNSNYISVLFLHQSCSWCGDRFTVHSGNWRPTRTTE</sequence>
<dbReference type="AlphaFoldDB" id="A0A0E9W615"/>